<dbReference type="PANTHER" id="PTHR15892">
    <property type="entry name" value="MITOCHONDRIAL RIBOSOMAL PROTEIN L30"/>
    <property type="match status" value="1"/>
</dbReference>
<protein>
    <submittedName>
        <fullName evidence="1">RP-L30</fullName>
    </submittedName>
</protein>
<dbReference type="AlphaFoldDB" id="A0A7R8CI07"/>
<reference evidence="1" key="1">
    <citation type="submission" date="2021-02" db="EMBL/GenBank/DDBJ databases">
        <authorList>
            <person name="Bekaert M."/>
        </authorList>
    </citation>
    <scope>NUCLEOTIDE SEQUENCE</scope>
    <source>
        <strain evidence="1">IoA-00</strain>
    </source>
</reference>
<dbReference type="OrthoDB" id="9973389at2759"/>
<dbReference type="EMBL" id="HG994592">
    <property type="protein sequence ID" value="CAF2827537.1"/>
    <property type="molecule type" value="Genomic_DNA"/>
</dbReference>
<dbReference type="PANTHER" id="PTHR15892:SF2">
    <property type="entry name" value="LARGE RIBOSOMAL SUBUNIT PROTEIN UL30M"/>
    <property type="match status" value="1"/>
</dbReference>
<accession>A0A7R8CI07</accession>
<dbReference type="GO" id="GO:0003735">
    <property type="term" value="F:structural constituent of ribosome"/>
    <property type="evidence" value="ECO:0007669"/>
    <property type="project" value="InterPro"/>
</dbReference>
<dbReference type="OMA" id="QHARIGK"/>
<dbReference type="GO" id="GO:0006412">
    <property type="term" value="P:translation"/>
    <property type="evidence" value="ECO:0007669"/>
    <property type="project" value="InterPro"/>
</dbReference>
<keyword evidence="2" id="KW-1185">Reference proteome</keyword>
<dbReference type="SUPFAM" id="SSF55129">
    <property type="entry name" value="Ribosomal protein L30p/L7e"/>
    <property type="match status" value="1"/>
</dbReference>
<proteinExistence type="predicted"/>
<gene>
    <name evidence="1" type="ORF">LSAA_3788</name>
</gene>
<dbReference type="GO" id="GO:0005739">
    <property type="term" value="C:mitochondrion"/>
    <property type="evidence" value="ECO:0007669"/>
    <property type="project" value="TreeGrafter"/>
</dbReference>
<evidence type="ECO:0000313" key="1">
    <source>
        <dbReference type="EMBL" id="CAF2827537.1"/>
    </source>
</evidence>
<evidence type="ECO:0000313" key="2">
    <source>
        <dbReference type="Proteomes" id="UP000675881"/>
    </source>
</evidence>
<dbReference type="Gene3D" id="3.30.1390.20">
    <property type="entry name" value="Ribosomal protein L30, ferredoxin-like fold domain"/>
    <property type="match status" value="1"/>
</dbReference>
<organism evidence="1 2">
    <name type="scientific">Lepeophtheirus salmonis</name>
    <name type="common">Salmon louse</name>
    <name type="synonym">Caligus salmonis</name>
    <dbReference type="NCBI Taxonomy" id="72036"/>
    <lineage>
        <taxon>Eukaryota</taxon>
        <taxon>Metazoa</taxon>
        <taxon>Ecdysozoa</taxon>
        <taxon>Arthropoda</taxon>
        <taxon>Crustacea</taxon>
        <taxon>Multicrustacea</taxon>
        <taxon>Hexanauplia</taxon>
        <taxon>Copepoda</taxon>
        <taxon>Siphonostomatoida</taxon>
        <taxon>Caligidae</taxon>
        <taxon>Lepeophtheirus</taxon>
    </lineage>
</organism>
<dbReference type="InterPro" id="IPR005996">
    <property type="entry name" value="Ribosomal_uL30_bac-type"/>
</dbReference>
<sequence>MLERWIQPLNIVRRYATGRNYYIKGGSLHSKDILTPEVKDLLKNKKNFDNIEYIKPTVERETLPENEAQDQDYDQIRSKIVYYASGNKEIDNLVMEAEYSPVFLVSRVKTLKHEPYWHKRTCESIGLGQHARIGKVVALPNLPSFSKKLYDVKHLVKITPIRFPSNFDTKDLDPSHCDINLNTGALSVFDKVVLPSIDELSQESGKSLLTKSMLKKEARNHWEHPWNSPLGNSNYHRNTTHQHADKFDRVTDSAHKVYSKILKE</sequence>
<dbReference type="InterPro" id="IPR036919">
    <property type="entry name" value="Ribo_uL30_ferredoxin-like_sf"/>
</dbReference>
<dbReference type="Proteomes" id="UP000675881">
    <property type="component" value="Chromosome 13"/>
</dbReference>
<name>A0A7R8CI07_LEPSM</name>
<dbReference type="GO" id="GO:0015934">
    <property type="term" value="C:large ribosomal subunit"/>
    <property type="evidence" value="ECO:0007669"/>
    <property type="project" value="InterPro"/>
</dbReference>